<dbReference type="Pfam" id="PF18312">
    <property type="entry name" value="ScsC_N"/>
    <property type="match status" value="1"/>
</dbReference>
<feature type="region of interest" description="Disordered" evidence="1">
    <location>
        <begin position="31"/>
        <end position="53"/>
    </location>
</feature>
<dbReference type="SUPFAM" id="SSF52833">
    <property type="entry name" value="Thioredoxin-like"/>
    <property type="match status" value="1"/>
</dbReference>
<accession>A0A3B0MIH9</accession>
<dbReference type="Gene3D" id="3.40.30.10">
    <property type="entry name" value="Glutaredoxin"/>
    <property type="match status" value="1"/>
</dbReference>
<dbReference type="EMBL" id="UIHC01000004">
    <property type="protein sequence ID" value="SUZ30927.1"/>
    <property type="molecule type" value="Genomic_DNA"/>
</dbReference>
<dbReference type="AlphaFoldDB" id="A0A3B0MIH9"/>
<dbReference type="Pfam" id="PF01323">
    <property type="entry name" value="DSBA"/>
    <property type="match status" value="1"/>
</dbReference>
<dbReference type="OrthoDB" id="9780147at2"/>
<keyword evidence="4" id="KW-1185">Reference proteome</keyword>
<organism evidence="3 4">
    <name type="scientific">Roseinatronobacter ekhonensis</name>
    <dbReference type="NCBI Taxonomy" id="254356"/>
    <lineage>
        <taxon>Bacteria</taxon>
        <taxon>Pseudomonadati</taxon>
        <taxon>Pseudomonadota</taxon>
        <taxon>Alphaproteobacteria</taxon>
        <taxon>Rhodobacterales</taxon>
        <taxon>Paracoccaceae</taxon>
        <taxon>Roseinatronobacter</taxon>
    </lineage>
</organism>
<evidence type="ECO:0000313" key="3">
    <source>
        <dbReference type="EMBL" id="SUZ30927.1"/>
    </source>
</evidence>
<sequence length="286" mass="30197">MTLPLSDSGLIGTCLAASALGLIVLTSGGGDAASAPEAAEQTETTETAQANPDSALPLGAVPADGQAAVDPEFGAQVRSYLMQNPEVIFEAVAEFERRNAAAQGDMDVALVQANADALFNDPMSWVGGNPDGDVTLVEFLDYKCGFCKRAMPEVEALLEQDDNIRVIVKELPILGPESEMAARFAISVLDLEGPEAYDSVHVELMGYDGSITPEYLEDVSEEHDLALDAIVAHMDSETVNAVIADNRALAQRLQISGTPTFVMGEQMIRGFVPADALLEAAAVARQ</sequence>
<dbReference type="InterPro" id="IPR013766">
    <property type="entry name" value="Thioredoxin_domain"/>
</dbReference>
<dbReference type="PANTHER" id="PTHR35272:SF3">
    <property type="entry name" value="THIOL:DISULFIDE INTERCHANGE PROTEIN DSBC"/>
    <property type="match status" value="1"/>
</dbReference>
<evidence type="ECO:0000313" key="4">
    <source>
        <dbReference type="Proteomes" id="UP000272908"/>
    </source>
</evidence>
<evidence type="ECO:0000259" key="2">
    <source>
        <dbReference type="PROSITE" id="PS51352"/>
    </source>
</evidence>
<reference evidence="4" key="1">
    <citation type="submission" date="2018-08" db="EMBL/GenBank/DDBJ databases">
        <authorList>
            <person name="Rodrigo-Torres L."/>
            <person name="Arahal R. D."/>
            <person name="Lucena T."/>
        </authorList>
    </citation>
    <scope>NUCLEOTIDE SEQUENCE [LARGE SCALE GENOMIC DNA]</scope>
    <source>
        <strain evidence="4">CECT 7235</strain>
    </source>
</reference>
<gene>
    <name evidence="3" type="primary">bdbD_1</name>
    <name evidence="3" type="ORF">ROE7235_00657</name>
</gene>
<dbReference type="Proteomes" id="UP000272908">
    <property type="component" value="Unassembled WGS sequence"/>
</dbReference>
<dbReference type="InterPro" id="IPR051470">
    <property type="entry name" value="Thiol:disulfide_interchange"/>
</dbReference>
<dbReference type="InterPro" id="IPR041205">
    <property type="entry name" value="ScsC_N"/>
</dbReference>
<dbReference type="CDD" id="cd03023">
    <property type="entry name" value="DsbA_Com1_like"/>
    <property type="match status" value="1"/>
</dbReference>
<evidence type="ECO:0000256" key="1">
    <source>
        <dbReference type="SAM" id="MobiDB-lite"/>
    </source>
</evidence>
<dbReference type="RefSeq" id="WP_121093223.1">
    <property type="nucleotide sequence ID" value="NZ_UIHC01000004.1"/>
</dbReference>
<dbReference type="InterPro" id="IPR001853">
    <property type="entry name" value="DSBA-like_thioredoxin_dom"/>
</dbReference>
<dbReference type="PROSITE" id="PS51352">
    <property type="entry name" value="THIOREDOXIN_2"/>
    <property type="match status" value="1"/>
</dbReference>
<name>A0A3B0MIH9_9RHOB</name>
<dbReference type="InterPro" id="IPR036249">
    <property type="entry name" value="Thioredoxin-like_sf"/>
</dbReference>
<dbReference type="PANTHER" id="PTHR35272">
    <property type="entry name" value="THIOL:DISULFIDE INTERCHANGE PROTEIN DSBC-RELATED"/>
    <property type="match status" value="1"/>
</dbReference>
<feature type="domain" description="Thioredoxin" evidence="2">
    <location>
        <begin position="86"/>
        <end position="286"/>
    </location>
</feature>
<proteinExistence type="predicted"/>
<dbReference type="GO" id="GO:0016491">
    <property type="term" value="F:oxidoreductase activity"/>
    <property type="evidence" value="ECO:0007669"/>
    <property type="project" value="InterPro"/>
</dbReference>
<protein>
    <submittedName>
        <fullName evidence="3">Disulfide bond formation protein D</fullName>
    </submittedName>
</protein>
<feature type="compositionally biased region" description="Low complexity" evidence="1">
    <location>
        <begin position="32"/>
        <end position="50"/>
    </location>
</feature>